<dbReference type="GO" id="GO:0004190">
    <property type="term" value="F:aspartic-type endopeptidase activity"/>
    <property type="evidence" value="ECO:0007669"/>
    <property type="project" value="UniProtKB-KW"/>
</dbReference>
<dbReference type="GO" id="GO:0005634">
    <property type="term" value="C:nucleus"/>
    <property type="evidence" value="ECO:0007669"/>
    <property type="project" value="UniProtKB-ARBA"/>
</dbReference>
<dbReference type="GO" id="GO:0006508">
    <property type="term" value="P:proteolysis"/>
    <property type="evidence" value="ECO:0007669"/>
    <property type="project" value="UniProtKB-KW"/>
</dbReference>
<dbReference type="InterPro" id="IPR050951">
    <property type="entry name" value="Retrovirus_Pol_polyprotein"/>
</dbReference>
<dbReference type="GO" id="GO:0006310">
    <property type="term" value="P:DNA recombination"/>
    <property type="evidence" value="ECO:0007669"/>
    <property type="project" value="UniProtKB-KW"/>
</dbReference>
<dbReference type="OrthoDB" id="115435at2759"/>
<dbReference type="GO" id="GO:0003677">
    <property type="term" value="F:DNA binding"/>
    <property type="evidence" value="ECO:0007669"/>
    <property type="project" value="UniProtKB-KW"/>
</dbReference>
<dbReference type="InterPro" id="IPR056924">
    <property type="entry name" value="SH3_Tf2-1"/>
</dbReference>
<dbReference type="GO" id="GO:0003964">
    <property type="term" value="F:RNA-directed DNA polymerase activity"/>
    <property type="evidence" value="ECO:0007669"/>
    <property type="project" value="UniProtKB-KW"/>
</dbReference>
<dbReference type="AlphaFoldDB" id="A0A9Q3D363"/>
<dbReference type="InterPro" id="IPR001584">
    <property type="entry name" value="Integrase_cat-core"/>
</dbReference>
<accession>A0A9Q3D363</accession>
<dbReference type="InterPro" id="IPR036397">
    <property type="entry name" value="RNaseH_sf"/>
</dbReference>
<evidence type="ECO:0000313" key="13">
    <source>
        <dbReference type="EMBL" id="MBW0496036.1"/>
    </source>
</evidence>
<evidence type="ECO:0000256" key="3">
    <source>
        <dbReference type="ARBA" id="ARBA00022750"/>
    </source>
</evidence>
<proteinExistence type="predicted"/>
<sequence>MGHMSEDRTKERVASTAWGPKWEQELSEYIKTCERCQKSNRKNGKNYGLLQHIEEHKHPWETINMDWVTGLVPGGKENFNACLIIVDRFSKSIRCLPCIKEDTAMDTALLFWNNIISTCEVPKIIISDRDPKFTSEFWTNLYNMLGTKISFSKAYHPQTDGLAEKMTQMMEDILRRFCAYGMEYKDHEGYTHDWVTLLPAVQLSYKASQHPTTGKKPSLVEKGWNPILTVDHLKKNILTIHPTAKDFHYLWKNACETAAKYIDEAKVYNKKRWDKSHIELDFKEGDQVLVSTLNFNNLKGPRKMTDSFVGPFTIIRLIGENAVEVKLTKEFSRKHPVFPVSLLTPYFQTEEDKFPSRNRKPTPPEIVEVEDSPGPVGKIIKARKIRLNGKYQRQYLVRFKNQTADKDKWLAEDAIPDGKLTCKFLEPLGGMKSLINDEPFLEGGYVSL</sequence>
<dbReference type="Gene3D" id="1.10.340.70">
    <property type="match status" value="1"/>
</dbReference>
<evidence type="ECO:0000256" key="9">
    <source>
        <dbReference type="ARBA" id="ARBA00022932"/>
    </source>
</evidence>
<dbReference type="Pfam" id="PF24626">
    <property type="entry name" value="SH3_Tf2-1"/>
    <property type="match status" value="1"/>
</dbReference>
<dbReference type="EMBL" id="AVOT02013413">
    <property type="protein sequence ID" value="MBW0496036.1"/>
    <property type="molecule type" value="Genomic_DNA"/>
</dbReference>
<organism evidence="13 14">
    <name type="scientific">Austropuccinia psidii MF-1</name>
    <dbReference type="NCBI Taxonomy" id="1389203"/>
    <lineage>
        <taxon>Eukaryota</taxon>
        <taxon>Fungi</taxon>
        <taxon>Dikarya</taxon>
        <taxon>Basidiomycota</taxon>
        <taxon>Pucciniomycotina</taxon>
        <taxon>Pucciniomycetes</taxon>
        <taxon>Pucciniales</taxon>
        <taxon>Sphaerophragmiaceae</taxon>
        <taxon>Austropuccinia</taxon>
    </lineage>
</organism>
<keyword evidence="6" id="KW-0694">RNA-binding</keyword>
<feature type="domain" description="Integrase catalytic" evidence="12">
    <location>
        <begin position="55"/>
        <end position="225"/>
    </location>
</feature>
<reference evidence="13" key="1">
    <citation type="submission" date="2021-03" db="EMBL/GenBank/DDBJ databases">
        <title>Draft genome sequence of rust myrtle Austropuccinia psidii MF-1, a brazilian biotype.</title>
        <authorList>
            <person name="Quecine M.C."/>
            <person name="Pachon D.M.R."/>
            <person name="Bonatelli M.L."/>
            <person name="Correr F.H."/>
            <person name="Franceschini L.M."/>
            <person name="Leite T.F."/>
            <person name="Margarido G.R.A."/>
            <person name="Almeida C.A."/>
            <person name="Ferrarezi J.A."/>
            <person name="Labate C.A."/>
        </authorList>
    </citation>
    <scope>NUCLEOTIDE SEQUENCE</scope>
    <source>
        <strain evidence="13">MF-1</strain>
    </source>
</reference>
<evidence type="ECO:0000256" key="8">
    <source>
        <dbReference type="ARBA" id="ARBA00022918"/>
    </source>
</evidence>
<protein>
    <recommendedName>
        <fullName evidence="12">Integrase catalytic domain-containing protein</fullName>
    </recommendedName>
</protein>
<dbReference type="PANTHER" id="PTHR37984">
    <property type="entry name" value="PROTEIN CBG26694"/>
    <property type="match status" value="1"/>
</dbReference>
<dbReference type="GO" id="GO:0046872">
    <property type="term" value="F:metal ion binding"/>
    <property type="evidence" value="ECO:0007669"/>
    <property type="project" value="UniProtKB-KW"/>
</dbReference>
<dbReference type="PROSITE" id="PS50994">
    <property type="entry name" value="INTEGRASE"/>
    <property type="match status" value="1"/>
</dbReference>
<dbReference type="Gene3D" id="3.30.420.10">
    <property type="entry name" value="Ribonuclease H-like superfamily/Ribonuclease H"/>
    <property type="match status" value="1"/>
</dbReference>
<evidence type="ECO:0000256" key="1">
    <source>
        <dbReference type="ARBA" id="ARBA00022670"/>
    </source>
</evidence>
<dbReference type="Pfam" id="PF17921">
    <property type="entry name" value="Integrase_H2C2"/>
    <property type="match status" value="1"/>
</dbReference>
<keyword evidence="11" id="KW-0233">DNA recombination</keyword>
<gene>
    <name evidence="13" type="ORF">O181_035751</name>
</gene>
<dbReference type="Pfam" id="PF00665">
    <property type="entry name" value="rve"/>
    <property type="match status" value="1"/>
</dbReference>
<keyword evidence="5" id="KW-0460">Magnesium</keyword>
<dbReference type="Proteomes" id="UP000765509">
    <property type="component" value="Unassembled WGS sequence"/>
</dbReference>
<keyword evidence="3" id="KW-0064">Aspartyl protease</keyword>
<evidence type="ECO:0000256" key="6">
    <source>
        <dbReference type="ARBA" id="ARBA00022884"/>
    </source>
</evidence>
<evidence type="ECO:0000256" key="10">
    <source>
        <dbReference type="ARBA" id="ARBA00023125"/>
    </source>
</evidence>
<evidence type="ECO:0000256" key="7">
    <source>
        <dbReference type="ARBA" id="ARBA00022908"/>
    </source>
</evidence>
<keyword evidence="1" id="KW-0645">Protease</keyword>
<evidence type="ECO:0000256" key="4">
    <source>
        <dbReference type="ARBA" id="ARBA00022801"/>
    </source>
</evidence>
<evidence type="ECO:0000313" key="14">
    <source>
        <dbReference type="Proteomes" id="UP000765509"/>
    </source>
</evidence>
<comment type="caution">
    <text evidence="13">The sequence shown here is derived from an EMBL/GenBank/DDBJ whole genome shotgun (WGS) entry which is preliminary data.</text>
</comment>
<keyword evidence="7" id="KW-0229">DNA integration</keyword>
<evidence type="ECO:0000259" key="12">
    <source>
        <dbReference type="PROSITE" id="PS50994"/>
    </source>
</evidence>
<dbReference type="InterPro" id="IPR012337">
    <property type="entry name" value="RNaseH-like_sf"/>
</dbReference>
<dbReference type="InterPro" id="IPR016197">
    <property type="entry name" value="Chromo-like_dom_sf"/>
</dbReference>
<dbReference type="SUPFAM" id="SSF53098">
    <property type="entry name" value="Ribonuclease H-like"/>
    <property type="match status" value="1"/>
</dbReference>
<dbReference type="PANTHER" id="PTHR37984:SF5">
    <property type="entry name" value="PROTEIN NYNRIN-LIKE"/>
    <property type="match status" value="1"/>
</dbReference>
<evidence type="ECO:0000256" key="2">
    <source>
        <dbReference type="ARBA" id="ARBA00022723"/>
    </source>
</evidence>
<dbReference type="SUPFAM" id="SSF54160">
    <property type="entry name" value="Chromo domain-like"/>
    <property type="match status" value="1"/>
</dbReference>
<dbReference type="GO" id="GO:0003887">
    <property type="term" value="F:DNA-directed DNA polymerase activity"/>
    <property type="evidence" value="ECO:0007669"/>
    <property type="project" value="UniProtKB-KW"/>
</dbReference>
<dbReference type="InterPro" id="IPR041588">
    <property type="entry name" value="Integrase_H2C2"/>
</dbReference>
<keyword evidence="4" id="KW-0378">Hydrolase</keyword>
<keyword evidence="9" id="KW-0808">Transferase</keyword>
<keyword evidence="14" id="KW-1185">Reference proteome</keyword>
<dbReference type="GO" id="GO:0015074">
    <property type="term" value="P:DNA integration"/>
    <property type="evidence" value="ECO:0007669"/>
    <property type="project" value="UniProtKB-KW"/>
</dbReference>
<evidence type="ECO:0000256" key="11">
    <source>
        <dbReference type="ARBA" id="ARBA00023172"/>
    </source>
</evidence>
<dbReference type="GO" id="GO:0003723">
    <property type="term" value="F:RNA binding"/>
    <property type="evidence" value="ECO:0007669"/>
    <property type="project" value="UniProtKB-KW"/>
</dbReference>
<keyword evidence="9" id="KW-0239">DNA-directed DNA polymerase</keyword>
<keyword evidence="8" id="KW-0695">RNA-directed DNA polymerase</keyword>
<evidence type="ECO:0000256" key="5">
    <source>
        <dbReference type="ARBA" id="ARBA00022842"/>
    </source>
</evidence>
<keyword evidence="2" id="KW-0479">Metal-binding</keyword>
<keyword evidence="9" id="KW-0548">Nucleotidyltransferase</keyword>
<name>A0A9Q3D363_9BASI</name>
<keyword evidence="10" id="KW-0238">DNA-binding</keyword>